<evidence type="ECO:0000256" key="2">
    <source>
        <dbReference type="ARBA" id="ARBA00022617"/>
    </source>
</evidence>
<dbReference type="PANTHER" id="PTHR37823">
    <property type="entry name" value="CYTOCHROME C-553-LIKE"/>
    <property type="match status" value="1"/>
</dbReference>
<dbReference type="PROSITE" id="PS51007">
    <property type="entry name" value="CYTC"/>
    <property type="match status" value="1"/>
</dbReference>
<reference evidence="9 10" key="1">
    <citation type="submission" date="2023-07" db="EMBL/GenBank/DDBJ databases">
        <title>Genomic Encyclopedia of Type Strains, Phase IV (KMG-IV): sequencing the most valuable type-strain genomes for metagenomic binning, comparative biology and taxonomic classification.</title>
        <authorList>
            <person name="Goeker M."/>
        </authorList>
    </citation>
    <scope>NUCLEOTIDE SEQUENCE [LARGE SCALE GENOMIC DNA]</scope>
    <source>
        <strain evidence="9 10">DSM 4006</strain>
    </source>
</reference>
<evidence type="ECO:0000256" key="7">
    <source>
        <dbReference type="SAM" id="Phobius"/>
    </source>
</evidence>
<gene>
    <name evidence="9" type="ORF">J2S03_002875</name>
</gene>
<dbReference type="PRINTS" id="PR00607">
    <property type="entry name" value="CYTCHROMECIE"/>
</dbReference>
<protein>
    <submittedName>
        <fullName evidence="9">Mono/diheme cytochrome c family protein</fullName>
    </submittedName>
</protein>
<dbReference type="PANTHER" id="PTHR37823:SF4">
    <property type="entry name" value="MENAQUINOL-CYTOCHROME C REDUCTASE CYTOCHROME B_C SUBUNIT"/>
    <property type="match status" value="1"/>
</dbReference>
<feature type="transmembrane region" description="Helical" evidence="7">
    <location>
        <begin position="6"/>
        <end position="29"/>
    </location>
</feature>
<accession>A0ABT9XL42</accession>
<dbReference type="InterPro" id="IPR002323">
    <property type="entry name" value="Cyt_CIE"/>
</dbReference>
<keyword evidence="7" id="KW-0472">Membrane</keyword>
<dbReference type="InterPro" id="IPR009056">
    <property type="entry name" value="Cyt_c-like_dom"/>
</dbReference>
<dbReference type="Pfam" id="PF13442">
    <property type="entry name" value="Cytochrome_CBB3"/>
    <property type="match status" value="1"/>
</dbReference>
<keyword evidence="2 6" id="KW-0349">Heme</keyword>
<dbReference type="InterPro" id="IPR036909">
    <property type="entry name" value="Cyt_c-like_dom_sf"/>
</dbReference>
<keyword evidence="1" id="KW-0813">Transport</keyword>
<evidence type="ECO:0000256" key="1">
    <source>
        <dbReference type="ARBA" id="ARBA00022448"/>
    </source>
</evidence>
<dbReference type="InterPro" id="IPR051811">
    <property type="entry name" value="Cytochrome_c550/c551-like"/>
</dbReference>
<name>A0ABT9XL42_9BACL</name>
<keyword evidence="10" id="KW-1185">Reference proteome</keyword>
<feature type="domain" description="Cytochrome c" evidence="8">
    <location>
        <begin position="88"/>
        <end position="163"/>
    </location>
</feature>
<keyword evidence="4" id="KW-0249">Electron transport</keyword>
<evidence type="ECO:0000256" key="5">
    <source>
        <dbReference type="ARBA" id="ARBA00023004"/>
    </source>
</evidence>
<dbReference type="Gene3D" id="1.10.760.10">
    <property type="entry name" value="Cytochrome c-like domain"/>
    <property type="match status" value="1"/>
</dbReference>
<dbReference type="RefSeq" id="WP_274455590.1">
    <property type="nucleotide sequence ID" value="NZ_CP067097.1"/>
</dbReference>
<sequence length="164" mass="17062">MKLSPVGIMVVTLGALVGIIVWVVAYIGLPNDITHRNLAKNPAIQTSVNQTASGNATPTSASGTSGTAIPTQIVEIPQKPASQIHLVDTSDPGYQIFEQTCAACHGSSAEGKVGPPIYAIGHYWSESQILGFVQKGMGGMPPNGGLSDPNQVKEVVAWLSKQKG</sequence>
<dbReference type="Proteomes" id="UP001232973">
    <property type="component" value="Unassembled WGS sequence"/>
</dbReference>
<evidence type="ECO:0000256" key="3">
    <source>
        <dbReference type="ARBA" id="ARBA00022723"/>
    </source>
</evidence>
<dbReference type="EMBL" id="JAUSTP010000029">
    <property type="protein sequence ID" value="MDQ0191008.1"/>
    <property type="molecule type" value="Genomic_DNA"/>
</dbReference>
<keyword evidence="7" id="KW-0812">Transmembrane</keyword>
<evidence type="ECO:0000313" key="10">
    <source>
        <dbReference type="Proteomes" id="UP001232973"/>
    </source>
</evidence>
<organism evidence="9 10">
    <name type="scientific">Alicyclobacillus cycloheptanicus</name>
    <dbReference type="NCBI Taxonomy" id="1457"/>
    <lineage>
        <taxon>Bacteria</taxon>
        <taxon>Bacillati</taxon>
        <taxon>Bacillota</taxon>
        <taxon>Bacilli</taxon>
        <taxon>Bacillales</taxon>
        <taxon>Alicyclobacillaceae</taxon>
        <taxon>Alicyclobacillus</taxon>
    </lineage>
</organism>
<keyword evidence="5 6" id="KW-0408">Iron</keyword>
<evidence type="ECO:0000313" key="9">
    <source>
        <dbReference type="EMBL" id="MDQ0191008.1"/>
    </source>
</evidence>
<keyword evidence="3 6" id="KW-0479">Metal-binding</keyword>
<evidence type="ECO:0000256" key="6">
    <source>
        <dbReference type="PROSITE-ProRule" id="PRU00433"/>
    </source>
</evidence>
<keyword evidence="7" id="KW-1133">Transmembrane helix</keyword>
<dbReference type="SUPFAM" id="SSF46626">
    <property type="entry name" value="Cytochrome c"/>
    <property type="match status" value="1"/>
</dbReference>
<proteinExistence type="predicted"/>
<evidence type="ECO:0000256" key="4">
    <source>
        <dbReference type="ARBA" id="ARBA00022982"/>
    </source>
</evidence>
<comment type="caution">
    <text evidence="9">The sequence shown here is derived from an EMBL/GenBank/DDBJ whole genome shotgun (WGS) entry which is preliminary data.</text>
</comment>
<evidence type="ECO:0000259" key="8">
    <source>
        <dbReference type="PROSITE" id="PS51007"/>
    </source>
</evidence>